<protein>
    <submittedName>
        <fullName evidence="1">Uncharacterized protein</fullName>
    </submittedName>
</protein>
<organism evidence="1 2">
    <name type="scientific">Natronobacterium texcoconense</name>
    <dbReference type="NCBI Taxonomy" id="1095778"/>
    <lineage>
        <taxon>Archaea</taxon>
        <taxon>Methanobacteriati</taxon>
        <taxon>Methanobacteriota</taxon>
        <taxon>Stenosarchaea group</taxon>
        <taxon>Halobacteria</taxon>
        <taxon>Halobacteriales</taxon>
        <taxon>Natrialbaceae</taxon>
        <taxon>Natronobacterium</taxon>
    </lineage>
</organism>
<dbReference type="AlphaFoldDB" id="A0A1H0ZU39"/>
<sequence>MPSDRRTFLAICGTGSATALAGCADVRTSTRDVVTPHDPIEASLSSKRVIGVRNGHAYELFDAHPFVDEDLPLEENDALTVFSQRIEPEAYPDLPDGAHVAPMVPDEVVVYPAYEDTLENEPEYAVPEPPLTVDSVVTDRLRESFDEFVFDGRVTLADRDDAASSDSSMPFLAGDTTSYRLSQEAFSELRIGDLFRFRPSYSQPKYVPAALERWTEY</sequence>
<gene>
    <name evidence="1" type="ORF">SAMN04489842_0435</name>
</gene>
<evidence type="ECO:0000313" key="1">
    <source>
        <dbReference type="EMBL" id="SDQ30943.1"/>
    </source>
</evidence>
<reference evidence="2" key="1">
    <citation type="submission" date="2016-10" db="EMBL/GenBank/DDBJ databases">
        <authorList>
            <person name="Varghese N."/>
            <person name="Submissions S."/>
        </authorList>
    </citation>
    <scope>NUCLEOTIDE SEQUENCE [LARGE SCALE GENOMIC DNA]</scope>
    <source>
        <strain evidence="2">DSM 24767</strain>
    </source>
</reference>
<dbReference type="EMBL" id="FNLC01000001">
    <property type="protein sequence ID" value="SDQ30943.1"/>
    <property type="molecule type" value="Genomic_DNA"/>
</dbReference>
<dbReference type="PROSITE" id="PS51257">
    <property type="entry name" value="PROKAR_LIPOPROTEIN"/>
    <property type="match status" value="1"/>
</dbReference>
<accession>A0A1H0ZU39</accession>
<keyword evidence="2" id="KW-1185">Reference proteome</keyword>
<dbReference type="Proteomes" id="UP000198848">
    <property type="component" value="Unassembled WGS sequence"/>
</dbReference>
<proteinExistence type="predicted"/>
<dbReference type="OrthoDB" id="197398at2157"/>
<dbReference type="STRING" id="1095778.SAMN04489842_0435"/>
<dbReference type="RefSeq" id="WP_090376666.1">
    <property type="nucleotide sequence ID" value="NZ_FNLC01000001.1"/>
</dbReference>
<name>A0A1H0ZU39_NATTX</name>
<evidence type="ECO:0000313" key="2">
    <source>
        <dbReference type="Proteomes" id="UP000198848"/>
    </source>
</evidence>